<sequence>MEEVSSSECALKVMTFDMPTGFLDLPPDVMALVAKRMANVPWLMLAEREDSESLMSAASSTLVHQKFMKFLYQRLGIGE</sequence>
<name>A0AAV7DX46_ARIFI</name>
<dbReference type="Proteomes" id="UP000825729">
    <property type="component" value="Unassembled WGS sequence"/>
</dbReference>
<keyword evidence="2" id="KW-1185">Reference proteome</keyword>
<proteinExistence type="predicted"/>
<evidence type="ECO:0000313" key="2">
    <source>
        <dbReference type="Proteomes" id="UP000825729"/>
    </source>
</evidence>
<accession>A0AAV7DX46</accession>
<dbReference type="AlphaFoldDB" id="A0AAV7DX46"/>
<protein>
    <recommendedName>
        <fullName evidence="3">F-box domain-containing protein</fullName>
    </recommendedName>
</protein>
<comment type="caution">
    <text evidence="1">The sequence shown here is derived from an EMBL/GenBank/DDBJ whole genome shotgun (WGS) entry which is preliminary data.</text>
</comment>
<evidence type="ECO:0008006" key="3">
    <source>
        <dbReference type="Google" id="ProtNLM"/>
    </source>
</evidence>
<organism evidence="1 2">
    <name type="scientific">Aristolochia fimbriata</name>
    <name type="common">White veined hardy Dutchman's pipe vine</name>
    <dbReference type="NCBI Taxonomy" id="158543"/>
    <lineage>
        <taxon>Eukaryota</taxon>
        <taxon>Viridiplantae</taxon>
        <taxon>Streptophyta</taxon>
        <taxon>Embryophyta</taxon>
        <taxon>Tracheophyta</taxon>
        <taxon>Spermatophyta</taxon>
        <taxon>Magnoliopsida</taxon>
        <taxon>Magnoliidae</taxon>
        <taxon>Piperales</taxon>
        <taxon>Aristolochiaceae</taxon>
        <taxon>Aristolochia</taxon>
    </lineage>
</organism>
<gene>
    <name evidence="1" type="ORF">H6P81_017064</name>
</gene>
<reference evidence="1 2" key="1">
    <citation type="submission" date="2021-07" db="EMBL/GenBank/DDBJ databases">
        <title>The Aristolochia fimbriata genome: insights into angiosperm evolution, floral development and chemical biosynthesis.</title>
        <authorList>
            <person name="Jiao Y."/>
        </authorList>
    </citation>
    <scope>NUCLEOTIDE SEQUENCE [LARGE SCALE GENOMIC DNA]</scope>
    <source>
        <strain evidence="1">IBCAS-2021</strain>
        <tissue evidence="1">Leaf</tissue>
    </source>
</reference>
<dbReference type="EMBL" id="JAINDJ010000007">
    <property type="protein sequence ID" value="KAG9441210.1"/>
    <property type="molecule type" value="Genomic_DNA"/>
</dbReference>
<evidence type="ECO:0000313" key="1">
    <source>
        <dbReference type="EMBL" id="KAG9441210.1"/>
    </source>
</evidence>